<dbReference type="GO" id="GO:0043200">
    <property type="term" value="P:response to amino acid"/>
    <property type="evidence" value="ECO:0007669"/>
    <property type="project" value="TreeGrafter"/>
</dbReference>
<dbReference type="PROSITE" id="PS50956">
    <property type="entry name" value="HTH_ASNC_2"/>
    <property type="match status" value="1"/>
</dbReference>
<dbReference type="PATRIC" id="fig|1218492.5.peg.392"/>
<evidence type="ECO:0000256" key="3">
    <source>
        <dbReference type="ARBA" id="ARBA00023163"/>
    </source>
</evidence>
<dbReference type="HOGENOM" id="CLU_091233_3_2_9"/>
<dbReference type="SMART" id="SM00344">
    <property type="entry name" value="HTH_ASNC"/>
    <property type="match status" value="1"/>
</dbReference>
<comment type="caution">
    <text evidence="5">The sequence shown here is derived from an EMBL/GenBank/DDBJ whole genome shotgun (WGS) entry which is preliminary data.</text>
</comment>
<evidence type="ECO:0000256" key="1">
    <source>
        <dbReference type="ARBA" id="ARBA00023015"/>
    </source>
</evidence>
<feature type="domain" description="HTH asnC-type" evidence="4">
    <location>
        <begin position="1"/>
        <end position="54"/>
    </location>
</feature>
<keyword evidence="1" id="KW-0805">Transcription regulation</keyword>
<accession>A0A0F4LWS8</accession>
<keyword evidence="3" id="KW-0804">Transcription</keyword>
<dbReference type="Gene3D" id="1.10.10.10">
    <property type="entry name" value="Winged helix-like DNA-binding domain superfamily/Winged helix DNA-binding domain"/>
    <property type="match status" value="1"/>
</dbReference>
<gene>
    <name evidence="5" type="ORF">JG30_02760</name>
</gene>
<evidence type="ECO:0000256" key="2">
    <source>
        <dbReference type="ARBA" id="ARBA00023125"/>
    </source>
</evidence>
<evidence type="ECO:0000259" key="4">
    <source>
        <dbReference type="PROSITE" id="PS50956"/>
    </source>
</evidence>
<dbReference type="SUPFAM" id="SSF46785">
    <property type="entry name" value="Winged helix' DNA-binding domain"/>
    <property type="match status" value="1"/>
</dbReference>
<keyword evidence="6" id="KW-1185">Reference proteome</keyword>
<dbReference type="InterPro" id="IPR000485">
    <property type="entry name" value="AsnC-type_HTH_dom"/>
</dbReference>
<dbReference type="GO" id="GO:0005829">
    <property type="term" value="C:cytosol"/>
    <property type="evidence" value="ECO:0007669"/>
    <property type="project" value="TreeGrafter"/>
</dbReference>
<dbReference type="AlphaFoldDB" id="A0A0F4LWS8"/>
<dbReference type="PANTHER" id="PTHR30154:SF55">
    <property type="entry name" value="HTH-TYPE TRANSCRIPTIONAL REGULATOR LRPB"/>
    <property type="match status" value="1"/>
</dbReference>
<dbReference type="Pfam" id="PF13404">
    <property type="entry name" value="HTH_AsnC-type"/>
    <property type="match status" value="1"/>
</dbReference>
<dbReference type="RefSeq" id="WP_245626281.1">
    <property type="nucleotide sequence ID" value="NZ_JBHSZT010000003.1"/>
</dbReference>
<dbReference type="Gene3D" id="3.30.70.920">
    <property type="match status" value="1"/>
</dbReference>
<dbReference type="GO" id="GO:0043565">
    <property type="term" value="F:sequence-specific DNA binding"/>
    <property type="evidence" value="ECO:0007669"/>
    <property type="project" value="InterPro"/>
</dbReference>
<dbReference type="PRINTS" id="PR00033">
    <property type="entry name" value="HTHASNC"/>
</dbReference>
<organism evidence="5 6">
    <name type="scientific">Bombilactobacillus mellifer</name>
    <dbReference type="NCBI Taxonomy" id="1218492"/>
    <lineage>
        <taxon>Bacteria</taxon>
        <taxon>Bacillati</taxon>
        <taxon>Bacillota</taxon>
        <taxon>Bacilli</taxon>
        <taxon>Lactobacillales</taxon>
        <taxon>Lactobacillaceae</taxon>
        <taxon>Bombilactobacillus</taxon>
    </lineage>
</organism>
<dbReference type="Proteomes" id="UP000033558">
    <property type="component" value="Unassembled WGS sequence"/>
</dbReference>
<sequence>MDQIDRTIIHLLQNNSRLTNKAIGQQVHLTGQAVGQRIKNLEEHQIIQQFSIKVGTLPTQFIRLFLNKVTPSTTITNIVRQFSEVEAFYQVSGQACFLLITHFSDSHLSTFIQKISPWANYTVETVIADKKLSPQQHPERQL</sequence>
<protein>
    <submittedName>
        <fullName evidence="5">Transcriptional regulator, AsnC/Lrp family</fullName>
    </submittedName>
</protein>
<dbReference type="InterPro" id="IPR011008">
    <property type="entry name" value="Dimeric_a/b-barrel"/>
</dbReference>
<keyword evidence="2" id="KW-0238">DNA-binding</keyword>
<proteinExistence type="predicted"/>
<dbReference type="InterPro" id="IPR019888">
    <property type="entry name" value="Tscrpt_reg_AsnC-like"/>
</dbReference>
<evidence type="ECO:0000313" key="5">
    <source>
        <dbReference type="EMBL" id="KJY62813.1"/>
    </source>
</evidence>
<dbReference type="InterPro" id="IPR036388">
    <property type="entry name" value="WH-like_DNA-bd_sf"/>
</dbReference>
<evidence type="ECO:0000313" key="6">
    <source>
        <dbReference type="Proteomes" id="UP000033558"/>
    </source>
</evidence>
<dbReference type="STRING" id="1218492.JG30_02760"/>
<name>A0A0F4LWS8_9LACO</name>
<dbReference type="PANTHER" id="PTHR30154">
    <property type="entry name" value="LEUCINE-RESPONSIVE REGULATORY PROTEIN"/>
    <property type="match status" value="1"/>
</dbReference>
<dbReference type="EMBL" id="JXJQ01000003">
    <property type="protein sequence ID" value="KJY62813.1"/>
    <property type="molecule type" value="Genomic_DNA"/>
</dbReference>
<dbReference type="InterPro" id="IPR036390">
    <property type="entry name" value="WH_DNA-bd_sf"/>
</dbReference>
<reference evidence="5 6" key="1">
    <citation type="submission" date="2015-01" db="EMBL/GenBank/DDBJ databases">
        <title>Comparative genomics of the lactic acid bacteria isolated from the honey bee gut.</title>
        <authorList>
            <person name="Ellegaard K.M."/>
            <person name="Tamarit D."/>
            <person name="Javelind E."/>
            <person name="Olofsson T."/>
            <person name="Andersson S.G."/>
            <person name="Vasquez A."/>
        </authorList>
    </citation>
    <scope>NUCLEOTIDE SEQUENCE [LARGE SCALE GENOMIC DNA]</scope>
    <source>
        <strain evidence="5 6">Bin4</strain>
    </source>
</reference>
<dbReference type="SUPFAM" id="SSF54909">
    <property type="entry name" value="Dimeric alpha+beta barrel"/>
    <property type="match status" value="1"/>
</dbReference>